<dbReference type="PANTHER" id="PTHR43792:SF8">
    <property type="entry name" value="[RIBOSOMAL PROTEIN US5]-ALANINE N-ACETYLTRANSFERASE"/>
    <property type="match status" value="1"/>
</dbReference>
<dbReference type="InterPro" id="IPR000182">
    <property type="entry name" value="GNAT_dom"/>
</dbReference>
<feature type="domain" description="N-acetyltransferase" evidence="4">
    <location>
        <begin position="19"/>
        <end position="182"/>
    </location>
</feature>
<evidence type="ECO:0000259" key="4">
    <source>
        <dbReference type="PROSITE" id="PS51186"/>
    </source>
</evidence>
<dbReference type="AlphaFoldDB" id="A0A402D4R6"/>
<accession>A0A402D4R6</accession>
<dbReference type="GO" id="GO:0016747">
    <property type="term" value="F:acyltransferase activity, transferring groups other than amino-acyl groups"/>
    <property type="evidence" value="ECO:0007669"/>
    <property type="project" value="InterPro"/>
</dbReference>
<dbReference type="Proteomes" id="UP000287394">
    <property type="component" value="Chromosome"/>
</dbReference>
<evidence type="ECO:0000313" key="5">
    <source>
        <dbReference type="EMBL" id="BDI31978.1"/>
    </source>
</evidence>
<gene>
    <name evidence="5" type="ORF">CCAX7_40290</name>
</gene>
<sequence>MALSYTSINDLPELRTPRLILRPIQQDDAPAVYDAIDRSRDNFSRWFIWSRESTLTGVQQNIRETISSMIAGTEWHYAIFEKEAGFCGRIGLSQINQEARSAELGYWLAEEFQGRGLMTEAVRTLLMLALSSAVSLRIDAYADTENVVSQRVLTKCGFREIDVIKHIVRHPEHGWRDHKHYAILTQNDR</sequence>
<dbReference type="OrthoDB" id="9784707at2"/>
<dbReference type="KEGG" id="ccot:CCAX7_40290"/>
<dbReference type="FunCoup" id="A0A402D4R6">
    <property type="interactions" value="22"/>
</dbReference>
<dbReference type="SUPFAM" id="SSF55729">
    <property type="entry name" value="Acyl-CoA N-acyltransferases (Nat)"/>
    <property type="match status" value="1"/>
</dbReference>
<dbReference type="InterPro" id="IPR016181">
    <property type="entry name" value="Acyl_CoA_acyltransferase"/>
</dbReference>
<evidence type="ECO:0000313" key="6">
    <source>
        <dbReference type="Proteomes" id="UP000287394"/>
    </source>
</evidence>
<reference evidence="5 6" key="1">
    <citation type="journal article" date="2019" name="Int. J. Syst. Evol. Microbiol.">
        <title>Capsulimonas corticalis gen. nov., sp. nov., an aerobic capsulated bacterium, of a novel bacterial order, Capsulimonadales ord. nov., of the class Armatimonadia of the phylum Armatimonadetes.</title>
        <authorList>
            <person name="Li J."/>
            <person name="Kudo C."/>
            <person name="Tonouchi A."/>
        </authorList>
    </citation>
    <scope>NUCLEOTIDE SEQUENCE [LARGE SCALE GENOMIC DNA]</scope>
    <source>
        <strain evidence="5 6">AX-7</strain>
    </source>
</reference>
<dbReference type="EMBL" id="AP025739">
    <property type="protein sequence ID" value="BDI31978.1"/>
    <property type="molecule type" value="Genomic_DNA"/>
</dbReference>
<organism evidence="5 6">
    <name type="scientific">Capsulimonas corticalis</name>
    <dbReference type="NCBI Taxonomy" id="2219043"/>
    <lineage>
        <taxon>Bacteria</taxon>
        <taxon>Bacillati</taxon>
        <taxon>Armatimonadota</taxon>
        <taxon>Armatimonadia</taxon>
        <taxon>Capsulimonadales</taxon>
        <taxon>Capsulimonadaceae</taxon>
        <taxon>Capsulimonas</taxon>
    </lineage>
</organism>
<dbReference type="PANTHER" id="PTHR43792">
    <property type="entry name" value="GNAT FAMILY, PUTATIVE (AFU_ORTHOLOGUE AFUA_3G00765)-RELATED-RELATED"/>
    <property type="match status" value="1"/>
</dbReference>
<dbReference type="Gene3D" id="3.40.630.30">
    <property type="match status" value="1"/>
</dbReference>
<name>A0A402D4R6_9BACT</name>
<comment type="similarity">
    <text evidence="3">Belongs to the acetyltransferase family. RimJ subfamily.</text>
</comment>
<evidence type="ECO:0000256" key="3">
    <source>
        <dbReference type="ARBA" id="ARBA00038502"/>
    </source>
</evidence>
<evidence type="ECO:0000256" key="1">
    <source>
        <dbReference type="ARBA" id="ARBA00022679"/>
    </source>
</evidence>
<dbReference type="RefSeq" id="WP_119324517.1">
    <property type="nucleotide sequence ID" value="NZ_AP025739.1"/>
</dbReference>
<proteinExistence type="inferred from homology"/>
<evidence type="ECO:0000256" key="2">
    <source>
        <dbReference type="ARBA" id="ARBA00023315"/>
    </source>
</evidence>
<protein>
    <submittedName>
        <fullName evidence="5">Ribosomal-protein-serine acetyltransferase</fullName>
    </submittedName>
</protein>
<keyword evidence="2" id="KW-0012">Acyltransferase</keyword>
<keyword evidence="1" id="KW-0808">Transferase</keyword>
<dbReference type="InterPro" id="IPR051531">
    <property type="entry name" value="N-acetyltransferase"/>
</dbReference>
<dbReference type="PROSITE" id="PS51186">
    <property type="entry name" value="GNAT"/>
    <property type="match status" value="1"/>
</dbReference>
<keyword evidence="6" id="KW-1185">Reference proteome</keyword>
<dbReference type="Pfam" id="PF13302">
    <property type="entry name" value="Acetyltransf_3"/>
    <property type="match status" value="1"/>
</dbReference>